<gene>
    <name evidence="7" type="ORF">G7K_5508-t1</name>
</gene>
<keyword evidence="5 6" id="KW-0472">Membrane</keyword>
<evidence type="ECO:0000256" key="3">
    <source>
        <dbReference type="ARBA" id="ARBA00022824"/>
    </source>
</evidence>
<dbReference type="GO" id="GO:0005789">
    <property type="term" value="C:endoplasmic reticulum membrane"/>
    <property type="evidence" value="ECO:0007669"/>
    <property type="project" value="UniProtKB-SubCell"/>
</dbReference>
<comment type="caution">
    <text evidence="7">The sequence shown here is derived from an EMBL/GenBank/DDBJ whole genome shotgun (WGS) entry which is preliminary data.</text>
</comment>
<dbReference type="Proteomes" id="UP000033140">
    <property type="component" value="Unassembled WGS sequence"/>
</dbReference>
<keyword evidence="3 6" id="KW-0256">Endoplasmic reticulum</keyword>
<keyword evidence="4 6" id="KW-1133">Transmembrane helix</keyword>
<keyword evidence="8" id="KW-1185">Reference proteome</keyword>
<evidence type="ECO:0000313" key="7">
    <source>
        <dbReference type="EMBL" id="GAO51406.1"/>
    </source>
</evidence>
<reference evidence="7 8" key="2">
    <citation type="journal article" date="2014" name="J. Gen. Appl. Microbiol.">
        <title>The early diverging ascomycetous budding yeast Saitoella complicata has three histone deacetylases belonging to the Clr6, Hos2, and Rpd3 lineages.</title>
        <authorList>
            <person name="Nishida H."/>
            <person name="Matsumoto T."/>
            <person name="Kondo S."/>
            <person name="Hamamoto M."/>
            <person name="Yoshikawa H."/>
        </authorList>
    </citation>
    <scope>NUCLEOTIDE SEQUENCE [LARGE SCALE GENOMIC DNA]</scope>
    <source>
        <strain evidence="7 8">NRRL Y-17804</strain>
    </source>
</reference>
<evidence type="ECO:0000256" key="2">
    <source>
        <dbReference type="ARBA" id="ARBA00022692"/>
    </source>
</evidence>
<comment type="function">
    <text evidence="6">Interacts with target proteins during translocation into the lumen of the endoplasmic reticulum. Protects unfolded target proteins against degradation and facilitate correct glycosylation.</text>
</comment>
<protein>
    <recommendedName>
        <fullName evidence="6">Stress-associated endoplasmic reticulum protein</fullName>
    </recommendedName>
</protein>
<comment type="subcellular location">
    <subcellularLocation>
        <location evidence="6">Membrane</location>
        <topology evidence="6">Single-pass membrane protein</topology>
    </subcellularLocation>
    <subcellularLocation>
        <location evidence="6">Endoplasmic reticulum membrane</location>
        <topology evidence="6">Single-pass membrane protein</topology>
    </subcellularLocation>
</comment>
<feature type="transmembrane region" description="Helical" evidence="6">
    <location>
        <begin position="76"/>
        <end position="97"/>
    </location>
</feature>
<evidence type="ECO:0000256" key="5">
    <source>
        <dbReference type="ARBA" id="ARBA00023136"/>
    </source>
</evidence>
<name>A0A0E9NP12_SAICN</name>
<evidence type="ECO:0000256" key="6">
    <source>
        <dbReference type="RuleBase" id="RU364120"/>
    </source>
</evidence>
<keyword evidence="2 6" id="KW-0812">Transmembrane</keyword>
<dbReference type="AlphaFoldDB" id="A0A0E9NP12"/>
<dbReference type="Pfam" id="PF06624">
    <property type="entry name" value="RAMP4"/>
    <property type="match status" value="1"/>
</dbReference>
<evidence type="ECO:0000256" key="1">
    <source>
        <dbReference type="ARBA" id="ARBA00005500"/>
    </source>
</evidence>
<organism evidence="7 8">
    <name type="scientific">Saitoella complicata (strain BCRC 22490 / CBS 7301 / JCM 7358 / NBRC 10748 / NRRL Y-17804)</name>
    <dbReference type="NCBI Taxonomy" id="698492"/>
    <lineage>
        <taxon>Eukaryota</taxon>
        <taxon>Fungi</taxon>
        <taxon>Dikarya</taxon>
        <taxon>Ascomycota</taxon>
        <taxon>Taphrinomycotina</taxon>
        <taxon>Taphrinomycotina incertae sedis</taxon>
        <taxon>Saitoella</taxon>
    </lineage>
</organism>
<evidence type="ECO:0000313" key="8">
    <source>
        <dbReference type="Proteomes" id="UP000033140"/>
    </source>
</evidence>
<comment type="similarity">
    <text evidence="1 6">Belongs to the RAMP4 family.</text>
</comment>
<dbReference type="InterPro" id="IPR010580">
    <property type="entry name" value="ER_stress-assoc"/>
</dbReference>
<sequence>MPRIRHRQHLSPSFNSSAVLYQLSITMPATVQPKTPRQRKAINAFNARENAKRGKAVDPNLVKADKLRKQLPVSGWWMALLMFLLVGGIVLEALRIFF</sequence>
<reference evidence="7 8" key="3">
    <citation type="journal article" date="2015" name="Genome Announc.">
        <title>Draft Genome Sequence of the Archiascomycetous Yeast Saitoella complicata.</title>
        <authorList>
            <person name="Yamauchi K."/>
            <person name="Kondo S."/>
            <person name="Hamamoto M."/>
            <person name="Takahashi Y."/>
            <person name="Ogura Y."/>
            <person name="Hayashi T."/>
            <person name="Nishida H."/>
        </authorList>
    </citation>
    <scope>NUCLEOTIDE SEQUENCE [LARGE SCALE GENOMIC DNA]</scope>
    <source>
        <strain evidence="7 8">NRRL Y-17804</strain>
    </source>
</reference>
<accession>A0A0E9NP12</accession>
<dbReference type="EMBL" id="BACD03000045">
    <property type="protein sequence ID" value="GAO51406.1"/>
    <property type="molecule type" value="Genomic_DNA"/>
</dbReference>
<reference evidence="7 8" key="1">
    <citation type="journal article" date="2011" name="J. Gen. Appl. Microbiol.">
        <title>Draft genome sequencing of the enigmatic yeast Saitoella complicata.</title>
        <authorList>
            <person name="Nishida H."/>
            <person name="Hamamoto M."/>
            <person name="Sugiyama J."/>
        </authorList>
    </citation>
    <scope>NUCLEOTIDE SEQUENCE [LARGE SCALE GENOMIC DNA]</scope>
    <source>
        <strain evidence="7 8">NRRL Y-17804</strain>
    </source>
</reference>
<evidence type="ECO:0000256" key="4">
    <source>
        <dbReference type="ARBA" id="ARBA00022989"/>
    </source>
</evidence>
<proteinExistence type="inferred from homology"/>